<dbReference type="InterPro" id="IPR036188">
    <property type="entry name" value="FAD/NAD-bd_sf"/>
</dbReference>
<name>A0ABZ1IKJ7_9PSEU</name>
<comment type="cofactor">
    <cofactor evidence="1">
        <name>FAD</name>
        <dbReference type="ChEBI" id="CHEBI:57692"/>
    </cofactor>
</comment>
<evidence type="ECO:0000256" key="3">
    <source>
        <dbReference type="ARBA" id="ARBA00022827"/>
    </source>
</evidence>
<evidence type="ECO:0000259" key="4">
    <source>
        <dbReference type="Pfam" id="PF01494"/>
    </source>
</evidence>
<evidence type="ECO:0000313" key="5">
    <source>
        <dbReference type="EMBL" id="WSE34738.1"/>
    </source>
</evidence>
<dbReference type="Proteomes" id="UP001330812">
    <property type="component" value="Chromosome"/>
</dbReference>
<dbReference type="NCBIfam" id="NF004780">
    <property type="entry name" value="PRK06126.1"/>
    <property type="match status" value="1"/>
</dbReference>
<dbReference type="PRINTS" id="PR00420">
    <property type="entry name" value="RNGMNOXGNASE"/>
</dbReference>
<keyword evidence="5" id="KW-0560">Oxidoreductase</keyword>
<dbReference type="EMBL" id="CP142149">
    <property type="protein sequence ID" value="WSE34738.1"/>
    <property type="molecule type" value="Genomic_DNA"/>
</dbReference>
<dbReference type="RefSeq" id="WP_326837546.1">
    <property type="nucleotide sequence ID" value="NZ_CP142149.1"/>
</dbReference>
<dbReference type="Gene3D" id="3.30.9.10">
    <property type="entry name" value="D-Amino Acid Oxidase, subunit A, domain 2"/>
    <property type="match status" value="1"/>
</dbReference>
<dbReference type="Pfam" id="PF21274">
    <property type="entry name" value="Rng_hyd_C"/>
    <property type="match status" value="1"/>
</dbReference>
<proteinExistence type="predicted"/>
<keyword evidence="6" id="KW-1185">Reference proteome</keyword>
<evidence type="ECO:0000256" key="1">
    <source>
        <dbReference type="ARBA" id="ARBA00001974"/>
    </source>
</evidence>
<reference evidence="5 6" key="1">
    <citation type="journal article" date="2015" name="Int. J. Syst. Evol. Microbiol.">
        <title>Amycolatopsis rhabdoformis sp. nov., an actinomycete isolated from a tropical forest soil.</title>
        <authorList>
            <person name="Souza W.R."/>
            <person name="Silva R.E."/>
            <person name="Goodfellow M."/>
            <person name="Busarakam K."/>
            <person name="Figueiro F.S."/>
            <person name="Ferreira D."/>
            <person name="Rodrigues-Filho E."/>
            <person name="Moraes L.A.B."/>
            <person name="Zucchi T.D."/>
        </authorList>
    </citation>
    <scope>NUCLEOTIDE SEQUENCE [LARGE SCALE GENOMIC DNA]</scope>
    <source>
        <strain evidence="5 6">NCIMB 14900</strain>
    </source>
</reference>
<dbReference type="Gene3D" id="3.50.50.60">
    <property type="entry name" value="FAD/NAD(P)-binding domain"/>
    <property type="match status" value="1"/>
</dbReference>
<evidence type="ECO:0000256" key="2">
    <source>
        <dbReference type="ARBA" id="ARBA00022630"/>
    </source>
</evidence>
<keyword evidence="3" id="KW-0274">FAD</keyword>
<dbReference type="SUPFAM" id="SSF51905">
    <property type="entry name" value="FAD/NAD(P)-binding domain"/>
    <property type="match status" value="1"/>
</dbReference>
<gene>
    <name evidence="5" type="ORF">VSH64_22095</name>
</gene>
<dbReference type="InterPro" id="IPR050641">
    <property type="entry name" value="RIFMO-like"/>
</dbReference>
<keyword evidence="2" id="KW-0285">Flavoprotein</keyword>
<accession>A0ABZ1IKJ7</accession>
<protein>
    <submittedName>
        <fullName evidence="5">FAD-dependent monooxygenase</fullName>
    </submittedName>
</protein>
<dbReference type="InterPro" id="IPR002938">
    <property type="entry name" value="FAD-bd"/>
</dbReference>
<dbReference type="Gene3D" id="3.40.30.120">
    <property type="match status" value="1"/>
</dbReference>
<dbReference type="Pfam" id="PF01494">
    <property type="entry name" value="FAD_binding_3"/>
    <property type="match status" value="1"/>
</dbReference>
<keyword evidence="5" id="KW-0503">Monooxygenase</keyword>
<evidence type="ECO:0000313" key="6">
    <source>
        <dbReference type="Proteomes" id="UP001330812"/>
    </source>
</evidence>
<feature type="domain" description="FAD-binding" evidence="4">
    <location>
        <begin position="13"/>
        <end position="362"/>
    </location>
</feature>
<sequence>MTTSPGIRLPVSETTVLIAGGGPAGLAAAAELTHHGIECLVVEPRAEVSHDRPRAKTTNVRTMEHFRRWGLAREIRAAAPVPHGWSDRVVFCDSLDGTEITSFPGAFALSSSPAPTHAESALAIPQPVVEEVLRRHLARRAPAAAEWGSRVTAVAEEADRVLVTVEDGSGAARQVAARYLLGCDGPGSLVRKEIGARFVGHSDPRPNFNVVFSAPDLDPELPPAVQYWVVGGPHPGLIGRLDLRGTWWAIFPGTGQEFGEAHSAELIGGLVGHTVEHTVLASDPWQARMLVADRFQTDRVFLVGESAHLNPPWGGHGFNTSVGDAVNIGWKIAAVVQGWGKPALPASYEAERRPVVQQTIDAAESNLGAGIGDLARDAEQIQLRKRAEFHSLGLVLGYHYGGSPIVTGGSVQRPTDLDRYVPSADAGRRLPHAWLENGASLYDSLGRELTLLGRFAADRATVETARRTAASLGIPLTIVEAPASYPWRDRHFLVRPDQHIAWSGTGLTPEIIATAVGAG</sequence>
<dbReference type="GO" id="GO:0004497">
    <property type="term" value="F:monooxygenase activity"/>
    <property type="evidence" value="ECO:0007669"/>
    <property type="project" value="UniProtKB-KW"/>
</dbReference>
<organism evidence="5 6">
    <name type="scientific">Amycolatopsis rhabdoformis</name>
    <dbReference type="NCBI Taxonomy" id="1448059"/>
    <lineage>
        <taxon>Bacteria</taxon>
        <taxon>Bacillati</taxon>
        <taxon>Actinomycetota</taxon>
        <taxon>Actinomycetes</taxon>
        <taxon>Pseudonocardiales</taxon>
        <taxon>Pseudonocardiaceae</taxon>
        <taxon>Amycolatopsis</taxon>
    </lineage>
</organism>
<dbReference type="PANTHER" id="PTHR43004:SF19">
    <property type="entry name" value="BINDING MONOOXYGENASE, PUTATIVE (JCVI)-RELATED"/>
    <property type="match status" value="1"/>
</dbReference>
<dbReference type="PANTHER" id="PTHR43004">
    <property type="entry name" value="TRK SYSTEM POTASSIUM UPTAKE PROTEIN"/>
    <property type="match status" value="1"/>
</dbReference>